<gene>
    <name evidence="2" type="ORF">AAGW23_05245</name>
</gene>
<dbReference type="EMBL" id="JBCFXD010000002">
    <property type="protein sequence ID" value="MEL7558247.1"/>
    <property type="molecule type" value="Genomic_DNA"/>
</dbReference>
<organism evidence="2 3">
    <name type="scientific">Stutzerimonas chloritidismutans</name>
    <name type="common">Pseudomonas chloritidismutans</name>
    <dbReference type="NCBI Taxonomy" id="203192"/>
    <lineage>
        <taxon>Bacteria</taxon>
        <taxon>Pseudomonadati</taxon>
        <taxon>Pseudomonadota</taxon>
        <taxon>Gammaproteobacteria</taxon>
        <taxon>Pseudomonadales</taxon>
        <taxon>Pseudomonadaceae</taxon>
        <taxon>Stutzerimonas</taxon>
    </lineage>
</organism>
<evidence type="ECO:0000313" key="2">
    <source>
        <dbReference type="EMBL" id="MEL7558247.1"/>
    </source>
</evidence>
<keyword evidence="3" id="KW-1185">Reference proteome</keyword>
<dbReference type="InterPro" id="IPR021333">
    <property type="entry name" value="DUF2946"/>
</dbReference>
<sequence>MQRPRRAPVWIAAFAVLLHLCSMPLMAAHMRAMAMAGGHDAMGQSGQHHVVKVDQHHGHASEPAPAQSHHQGMPCCCAAGSASLAAIPAGSPVLLHPRLVPLGNLPSVIASLLSPRYRWPSLNPRASPFA</sequence>
<reference evidence="2 3" key="1">
    <citation type="submission" date="2024-04" db="EMBL/GenBank/DDBJ databases">
        <title>Draft Genome Sequence of Isolates Cultured from Underwater Hawaii Seamounts in the North Pacific Ocean.</title>
        <authorList>
            <person name="Sharma I."/>
            <person name="Darden B."/>
            <person name="Creggett J."/>
            <person name="Taylor S."/>
            <person name="Grant M.P."/>
            <person name="Scott J."/>
            <person name="Attles S."/>
            <person name="Walker S."/>
            <person name="Johnson G."/>
            <person name="St. Cloud C."/>
        </authorList>
    </citation>
    <scope>NUCLEOTIDE SEQUENCE [LARGE SCALE GENOMIC DNA]</scope>
    <source>
        <strain evidence="2 3">03GJ23</strain>
    </source>
</reference>
<name>A0ABU9M4U3_STUCH</name>
<feature type="chain" id="PRO_5045727564" evidence="1">
    <location>
        <begin position="28"/>
        <end position="130"/>
    </location>
</feature>
<evidence type="ECO:0000256" key="1">
    <source>
        <dbReference type="SAM" id="SignalP"/>
    </source>
</evidence>
<keyword evidence="1" id="KW-0732">Signal</keyword>
<evidence type="ECO:0000313" key="3">
    <source>
        <dbReference type="Proteomes" id="UP001467669"/>
    </source>
</evidence>
<dbReference type="Proteomes" id="UP001467669">
    <property type="component" value="Unassembled WGS sequence"/>
</dbReference>
<dbReference type="RefSeq" id="WP_342405291.1">
    <property type="nucleotide sequence ID" value="NZ_JBCFXD010000002.1"/>
</dbReference>
<protein>
    <submittedName>
        <fullName evidence="2">DUF2946 family protein</fullName>
    </submittedName>
</protein>
<accession>A0ABU9M4U3</accession>
<dbReference type="Pfam" id="PF11162">
    <property type="entry name" value="DUF2946"/>
    <property type="match status" value="1"/>
</dbReference>
<comment type="caution">
    <text evidence="2">The sequence shown here is derived from an EMBL/GenBank/DDBJ whole genome shotgun (WGS) entry which is preliminary data.</text>
</comment>
<feature type="signal peptide" evidence="1">
    <location>
        <begin position="1"/>
        <end position="27"/>
    </location>
</feature>
<proteinExistence type="predicted"/>